<organism evidence="1 2">
    <name type="scientific">Actinomadura fulvescens</name>
    <dbReference type="NCBI Taxonomy" id="46160"/>
    <lineage>
        <taxon>Bacteria</taxon>
        <taxon>Bacillati</taxon>
        <taxon>Actinomycetota</taxon>
        <taxon>Actinomycetes</taxon>
        <taxon>Streptosporangiales</taxon>
        <taxon>Thermomonosporaceae</taxon>
        <taxon>Actinomadura</taxon>
    </lineage>
</organism>
<dbReference type="EMBL" id="BAAATD010000014">
    <property type="protein sequence ID" value="GAA2628510.1"/>
    <property type="molecule type" value="Genomic_DNA"/>
</dbReference>
<accession>A0ABP6CXQ3</accession>
<dbReference type="Proteomes" id="UP001501509">
    <property type="component" value="Unassembled WGS sequence"/>
</dbReference>
<keyword evidence="2" id="KW-1185">Reference proteome</keyword>
<reference evidence="2" key="1">
    <citation type="journal article" date="2019" name="Int. J. Syst. Evol. Microbiol.">
        <title>The Global Catalogue of Microorganisms (GCM) 10K type strain sequencing project: providing services to taxonomists for standard genome sequencing and annotation.</title>
        <authorList>
            <consortium name="The Broad Institute Genomics Platform"/>
            <consortium name="The Broad Institute Genome Sequencing Center for Infectious Disease"/>
            <person name="Wu L."/>
            <person name="Ma J."/>
        </authorList>
    </citation>
    <scope>NUCLEOTIDE SEQUENCE [LARGE SCALE GENOMIC DNA]</scope>
    <source>
        <strain evidence="2">JCM 6833</strain>
    </source>
</reference>
<evidence type="ECO:0000313" key="2">
    <source>
        <dbReference type="Proteomes" id="UP001501509"/>
    </source>
</evidence>
<name>A0ABP6CXQ3_9ACTN</name>
<protein>
    <submittedName>
        <fullName evidence="1">Uncharacterized protein</fullName>
    </submittedName>
</protein>
<evidence type="ECO:0000313" key="1">
    <source>
        <dbReference type="EMBL" id="GAA2628510.1"/>
    </source>
</evidence>
<sequence>MAGPPLHTPRHDHLGEQLPIHWREFKNLQQPWLVEHALKTYGIPLLHDGSPLIDARLLDPDGLKTTLATIEDEPGGTVTR</sequence>
<proteinExistence type="predicted"/>
<gene>
    <name evidence="1" type="ORF">GCM10010411_77260</name>
</gene>
<comment type="caution">
    <text evidence="1">The sequence shown here is derived from an EMBL/GenBank/DDBJ whole genome shotgun (WGS) entry which is preliminary data.</text>
</comment>